<dbReference type="EMBL" id="JANEYF010000188">
    <property type="protein sequence ID" value="KAJ8971574.1"/>
    <property type="molecule type" value="Genomic_DNA"/>
</dbReference>
<evidence type="ECO:0000256" key="2">
    <source>
        <dbReference type="SAM" id="MobiDB-lite"/>
    </source>
</evidence>
<feature type="compositionally biased region" description="Basic and acidic residues" evidence="2">
    <location>
        <begin position="347"/>
        <end position="370"/>
    </location>
</feature>
<dbReference type="InterPro" id="IPR013087">
    <property type="entry name" value="Znf_C2H2_type"/>
</dbReference>
<dbReference type="SMART" id="SM00355">
    <property type="entry name" value="ZnF_C2H2"/>
    <property type="match status" value="6"/>
</dbReference>
<dbReference type="PROSITE" id="PS00028">
    <property type="entry name" value="ZINC_FINGER_C2H2_1"/>
    <property type="match status" value="2"/>
</dbReference>
<feature type="domain" description="C2H2-type" evidence="3">
    <location>
        <begin position="278"/>
        <end position="306"/>
    </location>
</feature>
<feature type="compositionally biased region" description="Acidic residues" evidence="2">
    <location>
        <begin position="1089"/>
        <end position="1098"/>
    </location>
</feature>
<feature type="region of interest" description="Disordered" evidence="2">
    <location>
        <begin position="516"/>
        <end position="538"/>
    </location>
</feature>
<dbReference type="PANTHER" id="PTHR21020">
    <property type="entry name" value="ZINC FINGER PROTEIN 800"/>
    <property type="match status" value="1"/>
</dbReference>
<feature type="compositionally biased region" description="Polar residues" evidence="2">
    <location>
        <begin position="1155"/>
        <end position="1172"/>
    </location>
</feature>
<feature type="region of interest" description="Disordered" evidence="2">
    <location>
        <begin position="428"/>
        <end position="455"/>
    </location>
</feature>
<feature type="region of interest" description="Disordered" evidence="2">
    <location>
        <begin position="1144"/>
        <end position="1185"/>
    </location>
</feature>
<keyword evidence="1" id="KW-0862">Zinc</keyword>
<evidence type="ECO:0000313" key="4">
    <source>
        <dbReference type="EMBL" id="KAJ8971574.1"/>
    </source>
</evidence>
<feature type="region of interest" description="Disordered" evidence="2">
    <location>
        <begin position="347"/>
        <end position="374"/>
    </location>
</feature>
<keyword evidence="5" id="KW-1185">Reference proteome</keyword>
<feature type="compositionally biased region" description="Basic and acidic residues" evidence="2">
    <location>
        <begin position="737"/>
        <end position="759"/>
    </location>
</feature>
<keyword evidence="1" id="KW-0863">Zinc-finger</keyword>
<feature type="domain" description="C2H2-type" evidence="3">
    <location>
        <begin position="85"/>
        <end position="112"/>
    </location>
</feature>
<feature type="region of interest" description="Disordered" evidence="2">
    <location>
        <begin position="1078"/>
        <end position="1099"/>
    </location>
</feature>
<gene>
    <name evidence="4" type="ORF">NQ314_000628</name>
</gene>
<evidence type="ECO:0000313" key="5">
    <source>
        <dbReference type="Proteomes" id="UP001162156"/>
    </source>
</evidence>
<feature type="region of interest" description="Disordered" evidence="2">
    <location>
        <begin position="722"/>
        <end position="759"/>
    </location>
</feature>
<dbReference type="PANTHER" id="PTHR21020:SF0">
    <property type="entry name" value="ZINC FINGER PROTEIN 800"/>
    <property type="match status" value="1"/>
</dbReference>
<dbReference type="PROSITE" id="PS50157">
    <property type="entry name" value="ZINC_FINGER_C2H2_2"/>
    <property type="match status" value="2"/>
</dbReference>
<feature type="compositionally biased region" description="Basic and acidic residues" evidence="2">
    <location>
        <begin position="428"/>
        <end position="446"/>
    </location>
</feature>
<accession>A0AAV8ZUH0</accession>
<dbReference type="AlphaFoldDB" id="A0AAV8ZUH0"/>
<keyword evidence="1" id="KW-0479">Metal-binding</keyword>
<dbReference type="Proteomes" id="UP001162156">
    <property type="component" value="Unassembled WGS sequence"/>
</dbReference>
<reference evidence="4" key="1">
    <citation type="journal article" date="2023" name="Insect Mol. Biol.">
        <title>Genome sequencing provides insights into the evolution of gene families encoding plant cell wall-degrading enzymes in longhorned beetles.</title>
        <authorList>
            <person name="Shin N.R."/>
            <person name="Okamura Y."/>
            <person name="Kirsch R."/>
            <person name="Pauchet Y."/>
        </authorList>
    </citation>
    <scope>NUCLEOTIDE SEQUENCE</scope>
    <source>
        <strain evidence="4">RBIC_L_NR</strain>
    </source>
</reference>
<sequence>MEMVDWRSIIVSVQIWQIKQEKEGKKPLQTTLGKASCQNEREVDLSHVRKPIHTSIFGLKQVLSLFQTATEEVQNYITYECDIMYECRSCKTIFRSLANFILHKRNYCRERFNQLEFLNNNENIQENTCLASTAEANLMQPRSNTPERRPSTNAEVTKSLSPIIEKLKEKQEIHQLAQNILNQDLSREVESNNSDANEAKSNDLLLEEIATNNAAVFQTVLDNLPINAPRKPEYMKSEVMEIHGILDSDEAVLGPDGKICTFETNKVNENPIIPKSDLICTECSLRFSTKKTLTYHVKYKHNKTRLVYVCPDCKHTFANAWCVYRHLYKIHRRTSAQIKRMREQVHNSCIRRDQEPAKKREKKQQEKIDKTDEENQWLNNIEGDNDFQMCGGCGKRFERKAALHSHAQMCIKRIAVCNTIKENYAKKKEEECKDNKNKNSKSEKVGSSEVLKGSSKRKPYLLRTYKPNERITMEEQKIEPDDEDKDICDVNSNCEILKTNCDNEKNIVKEEEKESLIPETSCMEDQLSPSKGKDHCDSPIEKIDTEKMLSIIGITSNYESLIPKESEGTSDSNSQEDLVTKEELMKNRCHTATDFDLFCQNISDNSVTDMPEKRENCQKLYKTVPLILRRRNSSKSEKKSFILDHHREVPVTNEKLDENKVIHFNKEDVLEYENIAQVNENDSNELESMPSTSTFRISVKSLEDLIGVSTEDHIKNSENKEIAISDEDQMSIDVSTEDNKKNSKDKEIVISDEDQTKNEEVERYTHANFPLLMFDEISDTIRANVSPEKLQTRLQKSLKRKRTSSFNYTRSNKSIRLSDNELFSNKEDVSFIGRASSYMDQNKLLCIPCQTTYPTLTKLLWHMSAHFSWFRFQCSRCCFISFNKLDCANHARKNHNVKKSSIPSVVLPIPNWKTVLMAHDFSMLKDDNDLSGKHTDEVLSGSQDEPIVIEDVEEQEKDDEDITDWYNNLFVDSKPLHLEPENDLDIPLNNDNSIKQENIDVVDDSQESFQIEVPQEIYTFDMSEIIKGVDHEERFRLGTHVKIEKIEQDEIEESYYTPEQKENNEPIADKVKIEIPSEDETNEKLFDNGNEEVSTEPEDNFKKVPGCIVNTRPTRNRTRSVKTLQNDFFYDLSKVIKLNDSSLSKTNVQRHKKTSNGTSQRNGKESVSASIKNETKQLRVYSKKK</sequence>
<name>A0AAV8ZUH0_9CUCU</name>
<proteinExistence type="predicted"/>
<dbReference type="InterPro" id="IPR039149">
    <property type="entry name" value="ZNF800"/>
</dbReference>
<evidence type="ECO:0000259" key="3">
    <source>
        <dbReference type="PROSITE" id="PS50157"/>
    </source>
</evidence>
<protein>
    <recommendedName>
        <fullName evidence="3">C2H2-type domain-containing protein</fullName>
    </recommendedName>
</protein>
<comment type="caution">
    <text evidence="4">The sequence shown here is derived from an EMBL/GenBank/DDBJ whole genome shotgun (WGS) entry which is preliminary data.</text>
</comment>
<evidence type="ECO:0000256" key="1">
    <source>
        <dbReference type="PROSITE-ProRule" id="PRU00042"/>
    </source>
</evidence>
<dbReference type="Gene3D" id="3.30.160.60">
    <property type="entry name" value="Classic Zinc Finger"/>
    <property type="match status" value="1"/>
</dbReference>
<organism evidence="4 5">
    <name type="scientific">Rhamnusium bicolor</name>
    <dbReference type="NCBI Taxonomy" id="1586634"/>
    <lineage>
        <taxon>Eukaryota</taxon>
        <taxon>Metazoa</taxon>
        <taxon>Ecdysozoa</taxon>
        <taxon>Arthropoda</taxon>
        <taxon>Hexapoda</taxon>
        <taxon>Insecta</taxon>
        <taxon>Pterygota</taxon>
        <taxon>Neoptera</taxon>
        <taxon>Endopterygota</taxon>
        <taxon>Coleoptera</taxon>
        <taxon>Polyphaga</taxon>
        <taxon>Cucujiformia</taxon>
        <taxon>Chrysomeloidea</taxon>
        <taxon>Cerambycidae</taxon>
        <taxon>Lepturinae</taxon>
        <taxon>Rhagiini</taxon>
        <taxon>Rhamnusium</taxon>
    </lineage>
</organism>
<dbReference type="GO" id="GO:0008270">
    <property type="term" value="F:zinc ion binding"/>
    <property type="evidence" value="ECO:0007669"/>
    <property type="project" value="UniProtKB-KW"/>
</dbReference>